<sequence>MCASGRRERRVRLPLPPRLLRNVVRAPISLPSSRTAGYKVRYVRLRAPGKRVQIPLPPSLLGNVERAPVDLPSSPRCGMQSSLCAPPGARRRVCGFPCCLVCWGM</sequence>
<evidence type="ECO:0000313" key="2">
    <source>
        <dbReference type="Proteomes" id="UP001066276"/>
    </source>
</evidence>
<comment type="caution">
    <text evidence="1">The sequence shown here is derived from an EMBL/GenBank/DDBJ whole genome shotgun (WGS) entry which is preliminary data.</text>
</comment>
<organism evidence="1 2">
    <name type="scientific">Pleurodeles waltl</name>
    <name type="common">Iberian ribbed newt</name>
    <dbReference type="NCBI Taxonomy" id="8319"/>
    <lineage>
        <taxon>Eukaryota</taxon>
        <taxon>Metazoa</taxon>
        <taxon>Chordata</taxon>
        <taxon>Craniata</taxon>
        <taxon>Vertebrata</taxon>
        <taxon>Euteleostomi</taxon>
        <taxon>Amphibia</taxon>
        <taxon>Batrachia</taxon>
        <taxon>Caudata</taxon>
        <taxon>Salamandroidea</taxon>
        <taxon>Salamandridae</taxon>
        <taxon>Pleurodelinae</taxon>
        <taxon>Pleurodeles</taxon>
    </lineage>
</organism>
<name>A0AAV7MMY5_PLEWA</name>
<accession>A0AAV7MMY5</accession>
<dbReference type="EMBL" id="JANPWB010000014">
    <property type="protein sequence ID" value="KAJ1101585.1"/>
    <property type="molecule type" value="Genomic_DNA"/>
</dbReference>
<dbReference type="Proteomes" id="UP001066276">
    <property type="component" value="Chromosome 10"/>
</dbReference>
<protein>
    <submittedName>
        <fullName evidence="1">Uncharacterized protein</fullName>
    </submittedName>
</protein>
<reference evidence="1" key="1">
    <citation type="journal article" date="2022" name="bioRxiv">
        <title>Sequencing and chromosome-scale assembly of the giantPleurodeles waltlgenome.</title>
        <authorList>
            <person name="Brown T."/>
            <person name="Elewa A."/>
            <person name="Iarovenko S."/>
            <person name="Subramanian E."/>
            <person name="Araus A.J."/>
            <person name="Petzold A."/>
            <person name="Susuki M."/>
            <person name="Suzuki K.-i.T."/>
            <person name="Hayashi T."/>
            <person name="Toyoda A."/>
            <person name="Oliveira C."/>
            <person name="Osipova E."/>
            <person name="Leigh N.D."/>
            <person name="Simon A."/>
            <person name="Yun M.H."/>
        </authorList>
    </citation>
    <scope>NUCLEOTIDE SEQUENCE</scope>
    <source>
        <strain evidence="1">20211129_DDA</strain>
        <tissue evidence="1">Liver</tissue>
    </source>
</reference>
<dbReference type="AlphaFoldDB" id="A0AAV7MMY5"/>
<proteinExistence type="predicted"/>
<evidence type="ECO:0000313" key="1">
    <source>
        <dbReference type="EMBL" id="KAJ1101585.1"/>
    </source>
</evidence>
<keyword evidence="2" id="KW-1185">Reference proteome</keyword>
<gene>
    <name evidence="1" type="ORF">NDU88_006651</name>
</gene>